<keyword evidence="2 6" id="KW-0479">Metal-binding</keyword>
<feature type="domain" description="SWIM-type" evidence="8">
    <location>
        <begin position="395"/>
        <end position="431"/>
    </location>
</feature>
<keyword evidence="6" id="KW-0539">Nucleus</keyword>
<evidence type="ECO:0000256" key="5">
    <source>
        <dbReference type="PROSITE-ProRule" id="PRU00325"/>
    </source>
</evidence>
<evidence type="ECO:0000256" key="7">
    <source>
        <dbReference type="SAM" id="MobiDB-lite"/>
    </source>
</evidence>
<dbReference type="SMART" id="SM00575">
    <property type="entry name" value="ZnF_PMZ"/>
    <property type="match status" value="1"/>
</dbReference>
<evidence type="ECO:0000313" key="9">
    <source>
        <dbReference type="EMBL" id="KVH27281.1"/>
    </source>
</evidence>
<dbReference type="Pfam" id="PF03101">
    <property type="entry name" value="FAR1"/>
    <property type="match status" value="1"/>
</dbReference>
<evidence type="ECO:0000256" key="4">
    <source>
        <dbReference type="ARBA" id="ARBA00022833"/>
    </source>
</evidence>
<dbReference type="GO" id="GO:0008270">
    <property type="term" value="F:zinc ion binding"/>
    <property type="evidence" value="ECO:0007669"/>
    <property type="project" value="UniProtKB-UniRule"/>
</dbReference>
<name>A0A118INI9_CYNCS</name>
<evidence type="ECO:0000256" key="1">
    <source>
        <dbReference type="ARBA" id="ARBA00005889"/>
    </source>
</evidence>
<dbReference type="InterPro" id="IPR007527">
    <property type="entry name" value="Znf_SWIM"/>
</dbReference>
<keyword evidence="10" id="KW-1185">Reference proteome</keyword>
<dbReference type="AlphaFoldDB" id="A0A118INI9"/>
<keyword evidence="4 6" id="KW-0862">Zinc</keyword>
<sequence length="728" mass="81185">MTPLRKYSNTKFIILSVCFGTDAGVMSVEEESMGQHGVAFDRYDDFDGAADPAGISTPQDKDREFEPHLGLEFAYVDAAKTFYNEYAKRVGFTTRVNQIARPTSDVAVREYSCATSGDGCNAMLRIESKGQNSWAVTKFVKEHNHSITNTCKGHYHRQQRHFSGATKDAAGVMSVEEERMGKHGVAFGRYDDLDGAADPAGISTAQDKDRETEPHLGLEFAYVDAAKTFYNEYAKRVGFTICVNQITRPTSDVAVREFSCATSGDGCNATLRIESKGQNSWVVTKFVKEHNHSVTNTSKVHYHRQRRHVSGATKIAVESYPMVGVVPSGVMYLSMDGNRVPAETNRGSRSASMESNQTIEEFETAWDLILDRYDLRRNDWLQLLVAKFEDDQKAYLVSLNIEELRASCSCQMFEYSGILCRHILTVFTVTNVLTLPSHYILKRWTRNAKCNIALEERADVNGQESLAIRYNQLLREAIKFSEEGAIAPDTFTVAMAALREGGEKVAAVKTNVASFAPPSSQVSVIGYDSRKTTSSAPDMTPLLWPRQDEVTRRFNLNDAGLLAQSVTDLNLPRMAPVSLRRDDGHPDNMVILPCLKSMTWVMENRTLAPANRVAVINLKLQDHRRSPASESEVKFQLSTLTLEPMLRSMAYINEQLSAPANRVAVINLKLQDTDTSSGESEVKFQVSRDTLGAMLRSMAYIREQLSNSNAAESASEIPSKRPRKERTN</sequence>
<evidence type="ECO:0000256" key="6">
    <source>
        <dbReference type="RuleBase" id="RU367018"/>
    </source>
</evidence>
<dbReference type="Gramene" id="KVH27281">
    <property type="protein sequence ID" value="KVH27281"/>
    <property type="gene ID" value="Ccrd_025847"/>
</dbReference>
<protein>
    <recommendedName>
        <fullName evidence="6">Protein FAR1-RELATED SEQUENCE</fullName>
    </recommendedName>
</protein>
<evidence type="ECO:0000313" key="10">
    <source>
        <dbReference type="Proteomes" id="UP000243975"/>
    </source>
</evidence>
<reference evidence="9 10" key="1">
    <citation type="journal article" date="2016" name="Sci. Rep.">
        <title>The genome sequence of the outbreeding globe artichoke constructed de novo incorporating a phase-aware low-pass sequencing strategy of F1 progeny.</title>
        <authorList>
            <person name="Scaglione D."/>
            <person name="Reyes-Chin-Wo S."/>
            <person name="Acquadro A."/>
            <person name="Froenicke L."/>
            <person name="Portis E."/>
            <person name="Beitel C."/>
            <person name="Tirone M."/>
            <person name="Mauro R."/>
            <person name="Lo Monaco A."/>
            <person name="Mauromicale G."/>
            <person name="Faccioli P."/>
            <person name="Cattivelli L."/>
            <person name="Rieseberg L."/>
            <person name="Michelmore R."/>
            <person name="Lanteri S."/>
        </authorList>
    </citation>
    <scope>NUCLEOTIDE SEQUENCE [LARGE SCALE GENOMIC DNA]</scope>
    <source>
        <strain evidence="9">2C</strain>
    </source>
</reference>
<comment type="caution">
    <text evidence="9">The sequence shown here is derived from an EMBL/GenBank/DDBJ whole genome shotgun (WGS) entry which is preliminary data.</text>
</comment>
<dbReference type="InterPro" id="IPR004330">
    <property type="entry name" value="FAR1_DNA_bnd_dom"/>
</dbReference>
<comment type="subcellular location">
    <subcellularLocation>
        <location evidence="6">Nucleus</location>
    </subcellularLocation>
</comment>
<dbReference type="InterPro" id="IPR006564">
    <property type="entry name" value="Znf_PMZ"/>
</dbReference>
<dbReference type="InterPro" id="IPR031052">
    <property type="entry name" value="FHY3/FAR1"/>
</dbReference>
<evidence type="ECO:0000256" key="3">
    <source>
        <dbReference type="ARBA" id="ARBA00022771"/>
    </source>
</evidence>
<proteinExistence type="inferred from homology"/>
<dbReference type="PANTHER" id="PTHR31669:SF218">
    <property type="entry name" value="PROTEIN FAR1-RELATED SEQUENCE 3"/>
    <property type="match status" value="1"/>
</dbReference>
<keyword evidence="3 5" id="KW-0863">Zinc-finger</keyword>
<organism evidence="9 10">
    <name type="scientific">Cynara cardunculus var. scolymus</name>
    <name type="common">Globe artichoke</name>
    <name type="synonym">Cynara scolymus</name>
    <dbReference type="NCBI Taxonomy" id="59895"/>
    <lineage>
        <taxon>Eukaryota</taxon>
        <taxon>Viridiplantae</taxon>
        <taxon>Streptophyta</taxon>
        <taxon>Embryophyta</taxon>
        <taxon>Tracheophyta</taxon>
        <taxon>Spermatophyta</taxon>
        <taxon>Magnoliopsida</taxon>
        <taxon>eudicotyledons</taxon>
        <taxon>Gunneridae</taxon>
        <taxon>Pentapetalae</taxon>
        <taxon>asterids</taxon>
        <taxon>campanulids</taxon>
        <taxon>Asterales</taxon>
        <taxon>Asteraceae</taxon>
        <taxon>Carduoideae</taxon>
        <taxon>Cardueae</taxon>
        <taxon>Carduinae</taxon>
        <taxon>Cynara</taxon>
    </lineage>
</organism>
<dbReference type="Proteomes" id="UP000243975">
    <property type="component" value="Unassembled WGS sequence"/>
</dbReference>
<dbReference type="PROSITE" id="PS50966">
    <property type="entry name" value="ZF_SWIM"/>
    <property type="match status" value="1"/>
</dbReference>
<dbReference type="PANTHER" id="PTHR31669">
    <property type="entry name" value="PROTEIN FAR1-RELATED SEQUENCE 10-RELATED"/>
    <property type="match status" value="1"/>
</dbReference>
<gene>
    <name evidence="9" type="ORF">Ccrd_025847</name>
</gene>
<dbReference type="GO" id="GO:0005634">
    <property type="term" value="C:nucleus"/>
    <property type="evidence" value="ECO:0007669"/>
    <property type="project" value="UniProtKB-SubCell"/>
</dbReference>
<feature type="compositionally biased region" description="Low complexity" evidence="7">
    <location>
        <begin position="707"/>
        <end position="716"/>
    </location>
</feature>
<feature type="region of interest" description="Disordered" evidence="7">
    <location>
        <begin position="707"/>
        <end position="728"/>
    </location>
</feature>
<dbReference type="GO" id="GO:0006355">
    <property type="term" value="P:regulation of DNA-templated transcription"/>
    <property type="evidence" value="ECO:0007669"/>
    <property type="project" value="UniProtKB-UniRule"/>
</dbReference>
<evidence type="ECO:0000256" key="2">
    <source>
        <dbReference type="ARBA" id="ARBA00022723"/>
    </source>
</evidence>
<comment type="function">
    <text evidence="6">Putative transcription activator involved in regulating light control of development.</text>
</comment>
<dbReference type="EMBL" id="LEKV01006980">
    <property type="protein sequence ID" value="KVH27281.1"/>
    <property type="molecule type" value="Genomic_DNA"/>
</dbReference>
<evidence type="ECO:0000259" key="8">
    <source>
        <dbReference type="PROSITE" id="PS50966"/>
    </source>
</evidence>
<dbReference type="Pfam" id="PF04434">
    <property type="entry name" value="SWIM"/>
    <property type="match status" value="1"/>
</dbReference>
<comment type="similarity">
    <text evidence="1 6">Belongs to the FHY3/FAR1 family.</text>
</comment>
<dbReference type="OMA" id="SKGQNSW"/>
<dbReference type="STRING" id="59895.A0A118INI9"/>
<accession>A0A118INI9</accession>